<dbReference type="RefSeq" id="WP_071808623.1">
    <property type="nucleotide sequence ID" value="NZ_MEIA01000449.1"/>
</dbReference>
<gene>
    <name evidence="1" type="ORF">BG844_29670</name>
</gene>
<keyword evidence="2" id="KW-1185">Reference proteome</keyword>
<evidence type="ECO:0000313" key="2">
    <source>
        <dbReference type="Proteomes" id="UP000182486"/>
    </source>
</evidence>
<dbReference type="EMBL" id="MEIA01000449">
    <property type="protein sequence ID" value="OJF10848.1"/>
    <property type="molecule type" value="Genomic_DNA"/>
</dbReference>
<comment type="caution">
    <text evidence="1">The sequence shown here is derived from an EMBL/GenBank/DDBJ whole genome shotgun (WGS) entry which is preliminary data.</text>
</comment>
<sequence>MTAPLPSDGHRFRDPRTHLATLASGDVIVICPRCAGPAIVRPHSDGSRYSMFWPRRLTCTGCAYYDSWTSSSPWYWEGPIDPFFQQPLWLRANCCGGKTLWAYHGEHLDLIEDYVRARQRERGPERSFTSLLEKLPAWIKAAGNRDEILRTCRQLRAKLPE</sequence>
<dbReference type="Proteomes" id="UP000182486">
    <property type="component" value="Unassembled WGS sequence"/>
</dbReference>
<proteinExistence type="predicted"/>
<reference evidence="1 2" key="1">
    <citation type="submission" date="2016-09" db="EMBL/GenBank/DDBJ databases">
        <title>Couchioplanes caeruleus draft genome sequence.</title>
        <authorList>
            <person name="Sheehan J."/>
            <person name="Caffrey P."/>
        </authorList>
    </citation>
    <scope>NUCLEOTIDE SEQUENCE [LARGE SCALE GENOMIC DNA]</scope>
    <source>
        <strain evidence="1 2">DSM 43634</strain>
    </source>
</reference>
<protein>
    <submittedName>
        <fullName evidence="1">Uncharacterized protein</fullName>
    </submittedName>
</protein>
<accession>A0A1K0FDM4</accession>
<organism evidence="1 2">
    <name type="scientific">Couchioplanes caeruleus subsp. caeruleus</name>
    <dbReference type="NCBI Taxonomy" id="56427"/>
    <lineage>
        <taxon>Bacteria</taxon>
        <taxon>Bacillati</taxon>
        <taxon>Actinomycetota</taxon>
        <taxon>Actinomycetes</taxon>
        <taxon>Micromonosporales</taxon>
        <taxon>Micromonosporaceae</taxon>
        <taxon>Couchioplanes</taxon>
    </lineage>
</organism>
<dbReference type="AlphaFoldDB" id="A0A1K0FDM4"/>
<name>A0A1K0FDM4_9ACTN</name>
<evidence type="ECO:0000313" key="1">
    <source>
        <dbReference type="EMBL" id="OJF10848.1"/>
    </source>
</evidence>